<keyword evidence="7" id="KW-0032">Aminotransferase</keyword>
<dbReference type="GO" id="GO:0047804">
    <property type="term" value="F:cysteine-S-conjugate beta-lyase activity"/>
    <property type="evidence" value="ECO:0007669"/>
    <property type="project" value="UniProtKB-EC"/>
</dbReference>
<dbReference type="PANTHER" id="PTHR43525">
    <property type="entry name" value="PROTEIN MALY"/>
    <property type="match status" value="1"/>
</dbReference>
<dbReference type="InterPro" id="IPR015421">
    <property type="entry name" value="PyrdxlP-dep_Trfase_major"/>
</dbReference>
<keyword evidence="3" id="KW-0663">Pyridoxal phosphate</keyword>
<evidence type="ECO:0000259" key="6">
    <source>
        <dbReference type="Pfam" id="PF00155"/>
    </source>
</evidence>
<dbReference type="AlphaFoldDB" id="A0A235F0H1"/>
<dbReference type="CDD" id="cd00609">
    <property type="entry name" value="AAT_like"/>
    <property type="match status" value="1"/>
</dbReference>
<evidence type="ECO:0000256" key="1">
    <source>
        <dbReference type="ARBA" id="ARBA00001933"/>
    </source>
</evidence>
<evidence type="ECO:0000256" key="2">
    <source>
        <dbReference type="ARBA" id="ARBA00012224"/>
    </source>
</evidence>
<comment type="similarity">
    <text evidence="5">Belongs to the class-II pyridoxal-phosphate-dependent aminotransferase family. MalY/PatB cystathionine beta-lyase subfamily.</text>
</comment>
<keyword evidence="4" id="KW-0456">Lyase</keyword>
<reference evidence="7 8" key="1">
    <citation type="submission" date="2017-07" db="EMBL/GenBank/DDBJ databases">
        <title>Thauera sp. KNDSS-Mac4 genome sequence and assembly.</title>
        <authorList>
            <person name="Mayilraj S."/>
        </authorList>
    </citation>
    <scope>NUCLEOTIDE SEQUENCE [LARGE SCALE GENOMIC DNA]</scope>
    <source>
        <strain evidence="7 8">KNDSS-Mac4</strain>
    </source>
</reference>
<dbReference type="EMBL" id="NOIH01000006">
    <property type="protein sequence ID" value="OYD54789.1"/>
    <property type="molecule type" value="Genomic_DNA"/>
</dbReference>
<dbReference type="SUPFAM" id="SSF53383">
    <property type="entry name" value="PLP-dependent transferases"/>
    <property type="match status" value="1"/>
</dbReference>
<evidence type="ECO:0000256" key="4">
    <source>
        <dbReference type="ARBA" id="ARBA00023239"/>
    </source>
</evidence>
<accession>A0A235F0H1</accession>
<dbReference type="OrthoDB" id="9803354at2"/>
<organism evidence="7 8">
    <name type="scientific">Thauera propionica</name>
    <dbReference type="NCBI Taxonomy" id="2019431"/>
    <lineage>
        <taxon>Bacteria</taxon>
        <taxon>Pseudomonadati</taxon>
        <taxon>Pseudomonadota</taxon>
        <taxon>Betaproteobacteria</taxon>
        <taxon>Rhodocyclales</taxon>
        <taxon>Zoogloeaceae</taxon>
        <taxon>Thauera</taxon>
    </lineage>
</organism>
<dbReference type="InterPro" id="IPR027619">
    <property type="entry name" value="C-S_lyase_PatB-like"/>
</dbReference>
<name>A0A235F0H1_9RHOO</name>
<dbReference type="GO" id="GO:0008483">
    <property type="term" value="F:transaminase activity"/>
    <property type="evidence" value="ECO:0007669"/>
    <property type="project" value="UniProtKB-KW"/>
</dbReference>
<proteinExistence type="inferred from homology"/>
<dbReference type="EC" id="4.4.1.13" evidence="2"/>
<dbReference type="InterPro" id="IPR015424">
    <property type="entry name" value="PyrdxlP-dep_Trfase"/>
</dbReference>
<feature type="domain" description="Aminotransferase class I/classII large" evidence="6">
    <location>
        <begin position="30"/>
        <end position="380"/>
    </location>
</feature>
<gene>
    <name evidence="7" type="ORF">CGK74_05830</name>
</gene>
<dbReference type="NCBIfam" id="TIGR04350">
    <property type="entry name" value="C_S_lyase_PatB"/>
    <property type="match status" value="1"/>
</dbReference>
<protein>
    <recommendedName>
        <fullName evidence="2">cysteine-S-conjugate beta-lyase</fullName>
        <ecNumber evidence="2">4.4.1.13</ecNumber>
    </recommendedName>
</protein>
<keyword evidence="8" id="KW-1185">Reference proteome</keyword>
<dbReference type="Pfam" id="PF00155">
    <property type="entry name" value="Aminotran_1_2"/>
    <property type="match status" value="1"/>
</dbReference>
<dbReference type="Gene3D" id="3.40.640.10">
    <property type="entry name" value="Type I PLP-dependent aspartate aminotransferase-like (Major domain)"/>
    <property type="match status" value="1"/>
</dbReference>
<dbReference type="RefSeq" id="WP_094267561.1">
    <property type="nucleotide sequence ID" value="NZ_NOIH01000006.1"/>
</dbReference>
<comment type="caution">
    <text evidence="7">The sequence shown here is derived from an EMBL/GenBank/DDBJ whole genome shotgun (WGS) entry which is preliminary data.</text>
</comment>
<evidence type="ECO:0000256" key="5">
    <source>
        <dbReference type="ARBA" id="ARBA00037974"/>
    </source>
</evidence>
<evidence type="ECO:0000256" key="3">
    <source>
        <dbReference type="ARBA" id="ARBA00022898"/>
    </source>
</evidence>
<dbReference type="InterPro" id="IPR015422">
    <property type="entry name" value="PyrdxlP-dep_Trfase_small"/>
</dbReference>
<dbReference type="Proteomes" id="UP000215181">
    <property type="component" value="Unassembled WGS sequence"/>
</dbReference>
<dbReference type="GO" id="GO:0030170">
    <property type="term" value="F:pyridoxal phosphate binding"/>
    <property type="evidence" value="ECO:0007669"/>
    <property type="project" value="InterPro"/>
</dbReference>
<dbReference type="InterPro" id="IPR004839">
    <property type="entry name" value="Aminotransferase_I/II_large"/>
</dbReference>
<evidence type="ECO:0000313" key="8">
    <source>
        <dbReference type="Proteomes" id="UP000215181"/>
    </source>
</evidence>
<sequence length="387" mass="42763">MSDAAAFDFDRIIDRRSLPSEKWGRYAGRDVLPLWVADMDFAAPPTVIEALHRRIDHGVFGYTEAWPSLVEAVVEGLRRDHGWSIEPDWLVWLPGVVTGFNLACAIAGEAGDGIVTAAPVYPPFLSAPDNTGRLLQRCDLVLADGRWQWDWDALERTVDARSRMLLLCSPHNPVGRVFDSTELRRLADLAARHDLLICSDEIHCGLVLDEDRPHRPIAALDEAVAKRTITLMAPSKTWNIPALYCAFAIIPDAALRRRYRHAMRGLIPHVNVLGMVATEAAYRDGGAWRTALLDYLRGNRTRVLEAVAAMPGLTATRPEATYLAWIDCRGMMAARRVEDPAAFFEAAGVGLSDGRYFGAPGWLRLNFGCPRATLDEALARMAAALVA</sequence>
<dbReference type="InterPro" id="IPR051798">
    <property type="entry name" value="Class-II_PLP-Dep_Aminotrans"/>
</dbReference>
<dbReference type="Gene3D" id="3.90.1150.10">
    <property type="entry name" value="Aspartate Aminotransferase, domain 1"/>
    <property type="match status" value="1"/>
</dbReference>
<comment type="cofactor">
    <cofactor evidence="1">
        <name>pyridoxal 5'-phosphate</name>
        <dbReference type="ChEBI" id="CHEBI:597326"/>
    </cofactor>
</comment>
<dbReference type="PANTHER" id="PTHR43525:SF1">
    <property type="entry name" value="PROTEIN MALY"/>
    <property type="match status" value="1"/>
</dbReference>
<evidence type="ECO:0000313" key="7">
    <source>
        <dbReference type="EMBL" id="OYD54789.1"/>
    </source>
</evidence>
<keyword evidence="7" id="KW-0808">Transferase</keyword>